<organism evidence="6 7">
    <name type="scientific">Actinomadura namibiensis</name>
    <dbReference type="NCBI Taxonomy" id="182080"/>
    <lineage>
        <taxon>Bacteria</taxon>
        <taxon>Bacillati</taxon>
        <taxon>Actinomycetota</taxon>
        <taxon>Actinomycetes</taxon>
        <taxon>Streptosporangiales</taxon>
        <taxon>Thermomonosporaceae</taxon>
        <taxon>Actinomadura</taxon>
    </lineage>
</organism>
<comment type="caution">
    <text evidence="6">The sequence shown here is derived from an EMBL/GenBank/DDBJ whole genome shotgun (WGS) entry which is preliminary data.</text>
</comment>
<sequence length="222" mass="24023">MAPAKTPWAARTVRAGRDSETRTLLLDSAARVFARLGYARTTIADITEEARVSRATCYVYFASKADVFRAVAGRVRDAFLAAHEVPGVDADDPHALAHESITALLAAYAAHLELMTVIEHQALADPEIQEIWREIRERPVRRAARYIERVTARGLADPAAPGRAIAEAMAGVLERFARIVTADPARHDEVVAQVTAMYLRLLGVPPNAPAAPGDHGSATART</sequence>
<dbReference type="Pfam" id="PF21313">
    <property type="entry name" value="EthR_C"/>
    <property type="match status" value="1"/>
</dbReference>
<dbReference type="RefSeq" id="WP_182841834.1">
    <property type="nucleotide sequence ID" value="NZ_BAAALP010000090.1"/>
</dbReference>
<dbReference type="PANTHER" id="PTHR30055">
    <property type="entry name" value="HTH-TYPE TRANSCRIPTIONAL REGULATOR RUTR"/>
    <property type="match status" value="1"/>
</dbReference>
<evidence type="ECO:0000256" key="1">
    <source>
        <dbReference type="ARBA" id="ARBA00023015"/>
    </source>
</evidence>
<dbReference type="PROSITE" id="PS50977">
    <property type="entry name" value="HTH_TETR_2"/>
    <property type="match status" value="1"/>
</dbReference>
<reference evidence="6 7" key="1">
    <citation type="submission" date="2020-08" db="EMBL/GenBank/DDBJ databases">
        <title>Genomic Encyclopedia of Type Strains, Phase IV (KMG-IV): sequencing the most valuable type-strain genomes for metagenomic binning, comparative biology and taxonomic classification.</title>
        <authorList>
            <person name="Goeker M."/>
        </authorList>
    </citation>
    <scope>NUCLEOTIDE SEQUENCE [LARGE SCALE GENOMIC DNA]</scope>
    <source>
        <strain evidence="6 7">DSM 44197</strain>
    </source>
</reference>
<dbReference type="InterPro" id="IPR001647">
    <property type="entry name" value="HTH_TetR"/>
</dbReference>
<accession>A0A7W3LJS6</accession>
<dbReference type="SUPFAM" id="SSF48498">
    <property type="entry name" value="Tetracyclin repressor-like, C-terminal domain"/>
    <property type="match status" value="1"/>
</dbReference>
<dbReference type="InterPro" id="IPR050109">
    <property type="entry name" value="HTH-type_TetR-like_transc_reg"/>
</dbReference>
<name>A0A7W3LJS6_ACTNM</name>
<dbReference type="PANTHER" id="PTHR30055:SF234">
    <property type="entry name" value="HTH-TYPE TRANSCRIPTIONAL REGULATOR BETI"/>
    <property type="match status" value="1"/>
</dbReference>
<evidence type="ECO:0000256" key="2">
    <source>
        <dbReference type="ARBA" id="ARBA00023125"/>
    </source>
</evidence>
<gene>
    <name evidence="6" type="ORF">HNR61_000998</name>
</gene>
<keyword evidence="7" id="KW-1185">Reference proteome</keyword>
<dbReference type="Pfam" id="PF00440">
    <property type="entry name" value="TetR_N"/>
    <property type="match status" value="1"/>
</dbReference>
<evidence type="ECO:0000259" key="5">
    <source>
        <dbReference type="PROSITE" id="PS50977"/>
    </source>
</evidence>
<dbReference type="SUPFAM" id="SSF46689">
    <property type="entry name" value="Homeodomain-like"/>
    <property type="match status" value="1"/>
</dbReference>
<dbReference type="GO" id="GO:0000976">
    <property type="term" value="F:transcription cis-regulatory region binding"/>
    <property type="evidence" value="ECO:0007669"/>
    <property type="project" value="TreeGrafter"/>
</dbReference>
<dbReference type="PRINTS" id="PR00455">
    <property type="entry name" value="HTHTETR"/>
</dbReference>
<dbReference type="AlphaFoldDB" id="A0A7W3LJS6"/>
<evidence type="ECO:0000313" key="6">
    <source>
        <dbReference type="EMBL" id="MBA8949400.1"/>
    </source>
</evidence>
<dbReference type="InterPro" id="IPR009057">
    <property type="entry name" value="Homeodomain-like_sf"/>
</dbReference>
<dbReference type="Gene3D" id="1.10.357.10">
    <property type="entry name" value="Tetracycline Repressor, domain 2"/>
    <property type="match status" value="1"/>
</dbReference>
<dbReference type="Gene3D" id="1.10.10.60">
    <property type="entry name" value="Homeodomain-like"/>
    <property type="match status" value="1"/>
</dbReference>
<dbReference type="GO" id="GO:0003700">
    <property type="term" value="F:DNA-binding transcription factor activity"/>
    <property type="evidence" value="ECO:0007669"/>
    <property type="project" value="TreeGrafter"/>
</dbReference>
<keyword evidence="1" id="KW-0805">Transcription regulation</keyword>
<feature type="DNA-binding region" description="H-T-H motif" evidence="4">
    <location>
        <begin position="42"/>
        <end position="61"/>
    </location>
</feature>
<dbReference type="InterPro" id="IPR049397">
    <property type="entry name" value="EthR_C"/>
</dbReference>
<keyword evidence="3" id="KW-0804">Transcription</keyword>
<evidence type="ECO:0000256" key="3">
    <source>
        <dbReference type="ARBA" id="ARBA00023163"/>
    </source>
</evidence>
<proteinExistence type="predicted"/>
<evidence type="ECO:0000313" key="7">
    <source>
        <dbReference type="Proteomes" id="UP000572680"/>
    </source>
</evidence>
<dbReference type="InterPro" id="IPR036271">
    <property type="entry name" value="Tet_transcr_reg_TetR-rel_C_sf"/>
</dbReference>
<feature type="domain" description="HTH tetR-type" evidence="5">
    <location>
        <begin position="19"/>
        <end position="79"/>
    </location>
</feature>
<keyword evidence="2 4" id="KW-0238">DNA-binding</keyword>
<dbReference type="Proteomes" id="UP000572680">
    <property type="component" value="Unassembled WGS sequence"/>
</dbReference>
<evidence type="ECO:0000256" key="4">
    <source>
        <dbReference type="PROSITE-ProRule" id="PRU00335"/>
    </source>
</evidence>
<protein>
    <submittedName>
        <fullName evidence="6">AcrR family transcriptional regulator</fullName>
    </submittedName>
</protein>
<dbReference type="EMBL" id="JACJIA010000001">
    <property type="protein sequence ID" value="MBA8949400.1"/>
    <property type="molecule type" value="Genomic_DNA"/>
</dbReference>